<dbReference type="STRING" id="1073089.A0A1L9RCF8"/>
<evidence type="ECO:0000313" key="2">
    <source>
        <dbReference type="Proteomes" id="UP000184383"/>
    </source>
</evidence>
<dbReference type="AlphaFoldDB" id="A0A1L9RCF8"/>
<sequence>MPFIPMSEAPGWPLSKVWKPAGSPQPDLNTASKAKILFQLGGITWKLSQLRFDKIGSLCKDTPSFEIKDCFSRGHMLHERYSLEMSRRPFVSETEFYDSLLCAFSGQHVLQQRCSPHYIRLYNEVQRDDRPVSKVAKDEKDYFRDNDFRKTIAKLTLVS</sequence>
<accession>A0A1L9RCF8</accession>
<reference evidence="2" key="1">
    <citation type="journal article" date="2017" name="Genome Biol.">
        <title>Comparative genomics reveals high biological diversity and specific adaptations in the industrially and medically important fungal genus Aspergillus.</title>
        <authorList>
            <person name="de Vries R.P."/>
            <person name="Riley R."/>
            <person name="Wiebenga A."/>
            <person name="Aguilar-Osorio G."/>
            <person name="Amillis S."/>
            <person name="Uchima C.A."/>
            <person name="Anderluh G."/>
            <person name="Asadollahi M."/>
            <person name="Askin M."/>
            <person name="Barry K."/>
            <person name="Battaglia E."/>
            <person name="Bayram O."/>
            <person name="Benocci T."/>
            <person name="Braus-Stromeyer S.A."/>
            <person name="Caldana C."/>
            <person name="Canovas D."/>
            <person name="Cerqueira G.C."/>
            <person name="Chen F."/>
            <person name="Chen W."/>
            <person name="Choi C."/>
            <person name="Clum A."/>
            <person name="Dos Santos R.A."/>
            <person name="Damasio A.R."/>
            <person name="Diallinas G."/>
            <person name="Emri T."/>
            <person name="Fekete E."/>
            <person name="Flipphi M."/>
            <person name="Freyberg S."/>
            <person name="Gallo A."/>
            <person name="Gournas C."/>
            <person name="Habgood R."/>
            <person name="Hainaut M."/>
            <person name="Harispe M.L."/>
            <person name="Henrissat B."/>
            <person name="Hilden K.S."/>
            <person name="Hope R."/>
            <person name="Hossain A."/>
            <person name="Karabika E."/>
            <person name="Karaffa L."/>
            <person name="Karanyi Z."/>
            <person name="Krasevec N."/>
            <person name="Kuo A."/>
            <person name="Kusch H."/>
            <person name="LaButti K."/>
            <person name="Lagendijk E.L."/>
            <person name="Lapidus A."/>
            <person name="Levasseur A."/>
            <person name="Lindquist E."/>
            <person name="Lipzen A."/>
            <person name="Logrieco A.F."/>
            <person name="MacCabe A."/>
            <person name="Maekelae M.R."/>
            <person name="Malavazi I."/>
            <person name="Melin P."/>
            <person name="Meyer V."/>
            <person name="Mielnichuk N."/>
            <person name="Miskei M."/>
            <person name="Molnar A.P."/>
            <person name="Mule G."/>
            <person name="Ngan C.Y."/>
            <person name="Orejas M."/>
            <person name="Orosz E."/>
            <person name="Ouedraogo J.P."/>
            <person name="Overkamp K.M."/>
            <person name="Park H.-S."/>
            <person name="Perrone G."/>
            <person name="Piumi F."/>
            <person name="Punt P.J."/>
            <person name="Ram A.F."/>
            <person name="Ramon A."/>
            <person name="Rauscher S."/>
            <person name="Record E."/>
            <person name="Riano-Pachon D.M."/>
            <person name="Robert V."/>
            <person name="Roehrig J."/>
            <person name="Ruller R."/>
            <person name="Salamov A."/>
            <person name="Salih N.S."/>
            <person name="Samson R.A."/>
            <person name="Sandor E."/>
            <person name="Sanguinetti M."/>
            <person name="Schuetze T."/>
            <person name="Sepcic K."/>
            <person name="Shelest E."/>
            <person name="Sherlock G."/>
            <person name="Sophianopoulou V."/>
            <person name="Squina F.M."/>
            <person name="Sun H."/>
            <person name="Susca A."/>
            <person name="Todd R.B."/>
            <person name="Tsang A."/>
            <person name="Unkles S.E."/>
            <person name="van de Wiele N."/>
            <person name="van Rossen-Uffink D."/>
            <person name="Oliveira J.V."/>
            <person name="Vesth T.C."/>
            <person name="Visser J."/>
            <person name="Yu J.-H."/>
            <person name="Zhou M."/>
            <person name="Andersen M.R."/>
            <person name="Archer D.B."/>
            <person name="Baker S.E."/>
            <person name="Benoit I."/>
            <person name="Brakhage A.A."/>
            <person name="Braus G.H."/>
            <person name="Fischer R."/>
            <person name="Frisvad J.C."/>
            <person name="Goldman G.H."/>
            <person name="Houbraken J."/>
            <person name="Oakley B."/>
            <person name="Pocsi I."/>
            <person name="Scazzocchio C."/>
            <person name="Seiboth B."/>
            <person name="vanKuyk P.A."/>
            <person name="Wortman J."/>
            <person name="Dyer P.S."/>
            <person name="Grigoriev I.V."/>
        </authorList>
    </citation>
    <scope>NUCLEOTIDE SEQUENCE [LARGE SCALE GENOMIC DNA]</scope>
    <source>
        <strain evidence="2">DTO 134E9</strain>
    </source>
</reference>
<keyword evidence="2" id="KW-1185">Reference proteome</keyword>
<dbReference type="GeneID" id="63754723"/>
<proteinExistence type="predicted"/>
<dbReference type="RefSeq" id="XP_040686230.1">
    <property type="nucleotide sequence ID" value="XM_040838875.1"/>
</dbReference>
<protein>
    <submittedName>
        <fullName evidence="1">Uncharacterized protein</fullName>
    </submittedName>
</protein>
<evidence type="ECO:0000313" key="1">
    <source>
        <dbReference type="EMBL" id="OJJ32553.1"/>
    </source>
</evidence>
<dbReference type="EMBL" id="KV878215">
    <property type="protein sequence ID" value="OJJ32553.1"/>
    <property type="molecule type" value="Genomic_DNA"/>
</dbReference>
<organism evidence="1 2">
    <name type="scientific">Aspergillus wentii DTO 134E9</name>
    <dbReference type="NCBI Taxonomy" id="1073089"/>
    <lineage>
        <taxon>Eukaryota</taxon>
        <taxon>Fungi</taxon>
        <taxon>Dikarya</taxon>
        <taxon>Ascomycota</taxon>
        <taxon>Pezizomycotina</taxon>
        <taxon>Eurotiomycetes</taxon>
        <taxon>Eurotiomycetidae</taxon>
        <taxon>Eurotiales</taxon>
        <taxon>Aspergillaceae</taxon>
        <taxon>Aspergillus</taxon>
        <taxon>Aspergillus subgen. Cremei</taxon>
    </lineage>
</organism>
<dbReference type="Proteomes" id="UP000184383">
    <property type="component" value="Unassembled WGS sequence"/>
</dbReference>
<dbReference type="VEuPathDB" id="FungiDB:ASPWEDRAFT_669919"/>
<dbReference type="OrthoDB" id="5327538at2759"/>
<name>A0A1L9RCF8_ASPWE</name>
<gene>
    <name evidence="1" type="ORF">ASPWEDRAFT_669919</name>
</gene>